<evidence type="ECO:0008006" key="4">
    <source>
        <dbReference type="Google" id="ProtNLM"/>
    </source>
</evidence>
<keyword evidence="1" id="KW-0812">Transmembrane</keyword>
<evidence type="ECO:0000256" key="1">
    <source>
        <dbReference type="SAM" id="Phobius"/>
    </source>
</evidence>
<dbReference type="Proteomes" id="UP001238603">
    <property type="component" value="Unassembled WGS sequence"/>
</dbReference>
<dbReference type="EMBL" id="JASVDS010000002">
    <property type="protein sequence ID" value="MDL5031724.1"/>
    <property type="molecule type" value="Genomic_DNA"/>
</dbReference>
<keyword evidence="1" id="KW-0472">Membrane</keyword>
<comment type="caution">
    <text evidence="2">The sequence shown here is derived from an EMBL/GenBank/DDBJ whole genome shotgun (WGS) entry which is preliminary data.</text>
</comment>
<feature type="transmembrane region" description="Helical" evidence="1">
    <location>
        <begin position="27"/>
        <end position="43"/>
    </location>
</feature>
<proteinExistence type="predicted"/>
<feature type="transmembrane region" description="Helical" evidence="1">
    <location>
        <begin position="268"/>
        <end position="293"/>
    </location>
</feature>
<organism evidence="2 3">
    <name type="scientific">Roseateles subflavus</name>
    <dbReference type="NCBI Taxonomy" id="3053353"/>
    <lineage>
        <taxon>Bacteria</taxon>
        <taxon>Pseudomonadati</taxon>
        <taxon>Pseudomonadota</taxon>
        <taxon>Betaproteobacteria</taxon>
        <taxon>Burkholderiales</taxon>
        <taxon>Sphaerotilaceae</taxon>
        <taxon>Roseateles</taxon>
    </lineage>
</organism>
<evidence type="ECO:0000313" key="3">
    <source>
        <dbReference type="Proteomes" id="UP001238603"/>
    </source>
</evidence>
<name>A0ABT7LFU8_9BURK</name>
<evidence type="ECO:0000313" key="2">
    <source>
        <dbReference type="EMBL" id="MDL5031724.1"/>
    </source>
</evidence>
<accession>A0ABT7LFU8</accession>
<keyword evidence="1" id="KW-1133">Transmembrane helix</keyword>
<protein>
    <recommendedName>
        <fullName evidence="4">Transcriptional regulator</fullName>
    </recommendedName>
</protein>
<gene>
    <name evidence="2" type="ORF">QRD43_07370</name>
</gene>
<feature type="transmembrane region" description="Helical" evidence="1">
    <location>
        <begin position="95"/>
        <end position="114"/>
    </location>
</feature>
<reference evidence="2 3" key="1">
    <citation type="submission" date="2023-06" db="EMBL/GenBank/DDBJ databases">
        <title>Pelomonas sp. APW6 16S ribosomal RNA gene genome sequencing and assembly.</title>
        <authorList>
            <person name="Woo H."/>
        </authorList>
    </citation>
    <scope>NUCLEOTIDE SEQUENCE [LARGE SCALE GENOMIC DNA]</scope>
    <source>
        <strain evidence="2 3">APW6</strain>
    </source>
</reference>
<sequence>MNTPEVLSRQPPRFRDSIATPVGRDRWLYLALALLVGGAWATVRHWQLTAASTLGYWLGVSGGVAMLLLFAYPLRKRWRRLQRWGAARDWFAVHMVLGIAGPVLILLHCAFTIGSLNAGVALYSMLIVAGSGVVGRFLYLRTHRGLSGGLQGLQSVRDELGLNRDEAHRALAFAPVAEAMISRFEARVSPAALERAGWLQAFVVLPWVRWRTETQCLHALHTALRLRSRERDWGPGRRHQEWLTLRGTVQALFRTGLRVAQYERAVRLFALWHVLHVPFVYVMVLCAIVHIVAVHVY</sequence>
<keyword evidence="3" id="KW-1185">Reference proteome</keyword>
<dbReference type="RefSeq" id="WP_285981840.1">
    <property type="nucleotide sequence ID" value="NZ_JASVDS010000002.1"/>
</dbReference>
<feature type="transmembrane region" description="Helical" evidence="1">
    <location>
        <begin position="55"/>
        <end position="74"/>
    </location>
</feature>
<feature type="transmembrane region" description="Helical" evidence="1">
    <location>
        <begin position="120"/>
        <end position="139"/>
    </location>
</feature>